<feature type="compositionally biased region" description="Polar residues" evidence="11">
    <location>
        <begin position="483"/>
        <end position="494"/>
    </location>
</feature>
<keyword evidence="6 10" id="KW-0904">Protein phosphatase</keyword>
<dbReference type="SMART" id="SM00450">
    <property type="entry name" value="RHOD"/>
    <property type="match status" value="1"/>
</dbReference>
<dbReference type="PANTHER" id="PTHR10828">
    <property type="entry name" value="M-PHASE INDUCER PHOSPHATASE DUAL SPECIFICITY PHOSPHATASE CDC25"/>
    <property type="match status" value="1"/>
</dbReference>
<dbReference type="GO" id="GO:0000086">
    <property type="term" value="P:G2/M transition of mitotic cell cycle"/>
    <property type="evidence" value="ECO:0007669"/>
    <property type="project" value="TreeGrafter"/>
</dbReference>
<dbReference type="EC" id="3.1.3.48" evidence="2 10"/>
<dbReference type="PRINTS" id="PR00716">
    <property type="entry name" value="MPIPHPHTASE"/>
</dbReference>
<dbReference type="GO" id="GO:0005737">
    <property type="term" value="C:cytoplasm"/>
    <property type="evidence" value="ECO:0007669"/>
    <property type="project" value="TreeGrafter"/>
</dbReference>
<dbReference type="AlphaFoldDB" id="A0A5N6E7F9"/>
<proteinExistence type="inferred from homology"/>
<organism evidence="13 14">
    <name type="scientific">Aspergillus novoparasiticus</name>
    <dbReference type="NCBI Taxonomy" id="986946"/>
    <lineage>
        <taxon>Eukaryota</taxon>
        <taxon>Fungi</taxon>
        <taxon>Dikarya</taxon>
        <taxon>Ascomycota</taxon>
        <taxon>Pezizomycotina</taxon>
        <taxon>Eurotiomycetes</taxon>
        <taxon>Eurotiomycetidae</taxon>
        <taxon>Eurotiales</taxon>
        <taxon>Aspergillaceae</taxon>
        <taxon>Aspergillus</taxon>
        <taxon>Aspergillus subgen. Circumdati</taxon>
    </lineage>
</organism>
<dbReference type="Pfam" id="PF00581">
    <property type="entry name" value="Rhodanese"/>
    <property type="match status" value="1"/>
</dbReference>
<feature type="region of interest" description="Disordered" evidence="11">
    <location>
        <begin position="102"/>
        <end position="122"/>
    </location>
</feature>
<dbReference type="PROSITE" id="PS50206">
    <property type="entry name" value="RHODANESE_3"/>
    <property type="match status" value="1"/>
</dbReference>
<dbReference type="GO" id="GO:0110032">
    <property type="term" value="P:positive regulation of G2/MI transition of meiotic cell cycle"/>
    <property type="evidence" value="ECO:0007669"/>
    <property type="project" value="TreeGrafter"/>
</dbReference>
<protein>
    <recommendedName>
        <fullName evidence="9 10">M-phase inducer phosphatase</fullName>
        <ecNumber evidence="2 10">3.1.3.48</ecNumber>
    </recommendedName>
</protein>
<reference evidence="13 14" key="1">
    <citation type="submission" date="2019-04" db="EMBL/GenBank/DDBJ databases">
        <title>Fungal friends and foes A comparative genomics study of 23 Aspergillus species from section Flavi.</title>
        <authorList>
            <consortium name="DOE Joint Genome Institute"/>
            <person name="Kjaerbolling I."/>
            <person name="Vesth T.C."/>
            <person name="Frisvad J.C."/>
            <person name="Nybo J.L."/>
            <person name="Theobald S."/>
            <person name="Kildgaard S."/>
            <person name="Petersen T.I."/>
            <person name="Kuo A."/>
            <person name="Sato A."/>
            <person name="Lyhne E.K."/>
            <person name="Kogle M.E."/>
            <person name="Wiebenga A."/>
            <person name="Kun R.S."/>
            <person name="Lubbers R.J."/>
            <person name="Makela M.R."/>
            <person name="Barry K."/>
            <person name="Chovatia M."/>
            <person name="Clum A."/>
            <person name="Daum C."/>
            <person name="Haridas S."/>
            <person name="He G."/>
            <person name="LaButti K."/>
            <person name="Lipzen A."/>
            <person name="Mondo S."/>
            <person name="Pangilinan J."/>
            <person name="Riley R."/>
            <person name="Salamov A."/>
            <person name="Simmons B.A."/>
            <person name="Magnuson J.K."/>
            <person name="Henrissat B."/>
            <person name="Mortensen U.H."/>
            <person name="Larsen T.O."/>
            <person name="De vries R.P."/>
            <person name="Grigoriev I.V."/>
            <person name="Machida M."/>
            <person name="Baker S.E."/>
            <person name="Andersen M.R."/>
        </authorList>
    </citation>
    <scope>NUCLEOTIDE SEQUENCE [LARGE SCALE GENOMIC DNA]</scope>
    <source>
        <strain evidence="13 14">CBS 126849</strain>
    </source>
</reference>
<dbReference type="GO" id="GO:0051301">
    <property type="term" value="P:cell division"/>
    <property type="evidence" value="ECO:0007669"/>
    <property type="project" value="UniProtKB-UniRule"/>
</dbReference>
<evidence type="ECO:0000256" key="4">
    <source>
        <dbReference type="ARBA" id="ARBA00022776"/>
    </source>
</evidence>
<dbReference type="FunFam" id="3.40.250.10:FF:000021">
    <property type="entry name" value="M-phase inducer phosphatase cdc-25.2"/>
    <property type="match status" value="1"/>
</dbReference>
<evidence type="ECO:0000256" key="6">
    <source>
        <dbReference type="ARBA" id="ARBA00022912"/>
    </source>
</evidence>
<sequence>MGHSSPLVAMQLSPVLFGHCYRSGAKTSCPMFSLDSDSSDAIDSSIKKAHGADYFNVEGISPTASLAADLSQNFHIDQSPQVATPRRSLFTSNLSGDDNERVEAMRTPPLPSSPGTDVMEILPHKPPFNVLEAERRTPTIGITSMDTPMRSNSASSLLDSPLVAQKEGPHERRLTFLPPSLARSTAQSFQLGIVKPVPEIQEPPFQFQSKGAKTSLDTSASLEGMFNESPPRERLSLRDHSSHGLVDPRLGSPFGRETSHVRGNGSPSAASICKSSHPMMRPRKQCRRSLSMLENSEDVMVEKEASFTSNAPLQSICDIEGTPSLQLPHFLPEDQANILPRIDKSVLVELMDGKYNDRFDNVMIIDCRFKYEYEGGHINGALFTSPKSRTALILHCEYSTHRAPIMAKYIRHQDRAFNMDHYPHLTYPDMYILDGGYSSFFSGHRTLCFPQNYVEMSAKEHEFDCERGLRKVKQRRKLSRAQTFAFGQSPQLEDSPTGRRRNGLEDRSRLLGSPGAVSPVSGRLSGRRMLSY</sequence>
<feature type="domain" description="Rhodanese" evidence="12">
    <location>
        <begin position="358"/>
        <end position="449"/>
    </location>
</feature>
<dbReference type="PANTHER" id="PTHR10828:SF17">
    <property type="entry name" value="PROTEIN-TYROSINE-PHOSPHATASE"/>
    <property type="match status" value="1"/>
</dbReference>
<evidence type="ECO:0000313" key="14">
    <source>
        <dbReference type="Proteomes" id="UP000326799"/>
    </source>
</evidence>
<comment type="catalytic activity">
    <reaction evidence="8 10">
        <text>O-phospho-L-tyrosyl-[protein] + H2O = L-tyrosyl-[protein] + phosphate</text>
        <dbReference type="Rhea" id="RHEA:10684"/>
        <dbReference type="Rhea" id="RHEA-COMP:10136"/>
        <dbReference type="Rhea" id="RHEA-COMP:20101"/>
        <dbReference type="ChEBI" id="CHEBI:15377"/>
        <dbReference type="ChEBI" id="CHEBI:43474"/>
        <dbReference type="ChEBI" id="CHEBI:46858"/>
        <dbReference type="ChEBI" id="CHEBI:61978"/>
        <dbReference type="EC" id="3.1.3.48"/>
    </reaction>
</comment>
<dbReference type="GO" id="GO:0010971">
    <property type="term" value="P:positive regulation of G2/M transition of mitotic cell cycle"/>
    <property type="evidence" value="ECO:0007669"/>
    <property type="project" value="TreeGrafter"/>
</dbReference>
<keyword evidence="5 10" id="KW-0378">Hydrolase</keyword>
<dbReference type="Gene3D" id="3.40.250.10">
    <property type="entry name" value="Rhodanese-like domain"/>
    <property type="match status" value="1"/>
</dbReference>
<evidence type="ECO:0000259" key="12">
    <source>
        <dbReference type="PROSITE" id="PS50206"/>
    </source>
</evidence>
<comment type="similarity">
    <text evidence="1 10">Belongs to the MPI phosphatase family.</text>
</comment>
<keyword evidence="7 10" id="KW-0131">Cell cycle</keyword>
<comment type="function">
    <text evidence="10">Tyrosine protein phosphatase which functions as a dosage-dependent inducer of mitotic progression.</text>
</comment>
<evidence type="ECO:0000256" key="10">
    <source>
        <dbReference type="RuleBase" id="RU368028"/>
    </source>
</evidence>
<feature type="region of interest" description="Disordered" evidence="11">
    <location>
        <begin position="483"/>
        <end position="532"/>
    </location>
</feature>
<dbReference type="InterPro" id="IPR000751">
    <property type="entry name" value="MPI_Phosphatase"/>
</dbReference>
<dbReference type="InterPro" id="IPR001763">
    <property type="entry name" value="Rhodanese-like_dom"/>
</dbReference>
<dbReference type="GO" id="GO:0004725">
    <property type="term" value="F:protein tyrosine phosphatase activity"/>
    <property type="evidence" value="ECO:0007669"/>
    <property type="project" value="UniProtKB-UniRule"/>
</dbReference>
<dbReference type="CDD" id="cd01530">
    <property type="entry name" value="Cdc25"/>
    <property type="match status" value="1"/>
</dbReference>
<dbReference type="EMBL" id="ML733886">
    <property type="protein sequence ID" value="KAB8212784.1"/>
    <property type="molecule type" value="Genomic_DNA"/>
</dbReference>
<dbReference type="GO" id="GO:0005634">
    <property type="term" value="C:nucleus"/>
    <property type="evidence" value="ECO:0007669"/>
    <property type="project" value="TreeGrafter"/>
</dbReference>
<evidence type="ECO:0000256" key="8">
    <source>
        <dbReference type="ARBA" id="ARBA00051722"/>
    </source>
</evidence>
<keyword evidence="14" id="KW-1185">Reference proteome</keyword>
<evidence type="ECO:0000256" key="1">
    <source>
        <dbReference type="ARBA" id="ARBA00011065"/>
    </source>
</evidence>
<dbReference type="InterPro" id="IPR036873">
    <property type="entry name" value="Rhodanese-like_dom_sf"/>
</dbReference>
<accession>A0A5N6E7F9</accession>
<evidence type="ECO:0000256" key="9">
    <source>
        <dbReference type="ARBA" id="ARBA00067190"/>
    </source>
</evidence>
<feature type="region of interest" description="Disordered" evidence="11">
    <location>
        <begin position="242"/>
        <end position="281"/>
    </location>
</feature>
<evidence type="ECO:0000256" key="2">
    <source>
        <dbReference type="ARBA" id="ARBA00013064"/>
    </source>
</evidence>
<evidence type="ECO:0000256" key="5">
    <source>
        <dbReference type="ARBA" id="ARBA00022801"/>
    </source>
</evidence>
<dbReference type="SUPFAM" id="SSF52821">
    <property type="entry name" value="Rhodanese/Cell cycle control phosphatase"/>
    <property type="match status" value="1"/>
</dbReference>
<gene>
    <name evidence="13" type="ORF">BDV33DRAFT_231619</name>
</gene>
<name>A0A5N6E7F9_9EURO</name>
<evidence type="ECO:0000256" key="11">
    <source>
        <dbReference type="SAM" id="MobiDB-lite"/>
    </source>
</evidence>
<evidence type="ECO:0000256" key="7">
    <source>
        <dbReference type="ARBA" id="ARBA00023306"/>
    </source>
</evidence>
<keyword evidence="4 10" id="KW-0498">Mitosis</keyword>
<dbReference type="Proteomes" id="UP000326799">
    <property type="component" value="Unassembled WGS sequence"/>
</dbReference>
<evidence type="ECO:0000256" key="3">
    <source>
        <dbReference type="ARBA" id="ARBA00022618"/>
    </source>
</evidence>
<evidence type="ECO:0000313" key="13">
    <source>
        <dbReference type="EMBL" id="KAB8212784.1"/>
    </source>
</evidence>
<keyword evidence="3 10" id="KW-0132">Cell division</keyword>